<evidence type="ECO:0000313" key="3">
    <source>
        <dbReference type="Proteomes" id="UP000033451"/>
    </source>
</evidence>
<evidence type="ECO:0000256" key="1">
    <source>
        <dbReference type="SAM" id="Phobius"/>
    </source>
</evidence>
<protein>
    <submittedName>
        <fullName evidence="2">Uncharacterized protein</fullName>
    </submittedName>
</protein>
<keyword evidence="1" id="KW-1133">Transmembrane helix</keyword>
<dbReference type="PATRIC" id="fig|400772.4.peg.2156"/>
<dbReference type="STRING" id="400772.RR49_02140"/>
<dbReference type="EMBL" id="JYIY01000077">
    <property type="protein sequence ID" value="KJL35708.1"/>
    <property type="molecule type" value="Genomic_DNA"/>
</dbReference>
<accession>A0A0F0LRF0</accession>
<keyword evidence="3" id="KW-1185">Reference proteome</keyword>
<dbReference type="RefSeq" id="WP_045248055.1">
    <property type="nucleotide sequence ID" value="NZ_JYIY01000077.1"/>
</dbReference>
<organism evidence="2 3">
    <name type="scientific">Microbacterium ginsengisoli</name>
    <dbReference type="NCBI Taxonomy" id="400772"/>
    <lineage>
        <taxon>Bacteria</taxon>
        <taxon>Bacillati</taxon>
        <taxon>Actinomycetota</taxon>
        <taxon>Actinomycetes</taxon>
        <taxon>Micrococcales</taxon>
        <taxon>Microbacteriaceae</taxon>
        <taxon>Microbacterium</taxon>
    </lineage>
</organism>
<gene>
    <name evidence="2" type="ORF">RR49_02140</name>
</gene>
<proteinExistence type="predicted"/>
<keyword evidence="1" id="KW-0812">Transmembrane</keyword>
<dbReference type="Proteomes" id="UP000033451">
    <property type="component" value="Unassembled WGS sequence"/>
</dbReference>
<name>A0A0F0LRF0_9MICO</name>
<feature type="transmembrane region" description="Helical" evidence="1">
    <location>
        <begin position="66"/>
        <end position="84"/>
    </location>
</feature>
<dbReference type="AlphaFoldDB" id="A0A0F0LRF0"/>
<reference evidence="2 3" key="1">
    <citation type="submission" date="2015-02" db="EMBL/GenBank/DDBJ databases">
        <title>Draft genome sequences of ten Microbacterium spp. with emphasis on heavy metal contaminated environments.</title>
        <authorList>
            <person name="Corretto E."/>
        </authorList>
    </citation>
    <scope>NUCLEOTIDE SEQUENCE [LARGE SCALE GENOMIC DNA]</scope>
    <source>
        <strain evidence="2 3">DSM 18659</strain>
    </source>
</reference>
<feature type="transmembrane region" description="Helical" evidence="1">
    <location>
        <begin position="12"/>
        <end position="34"/>
    </location>
</feature>
<sequence>MGEHEASDRRGLGGVIWAWIWTAVAGGVAAPLWAVSSLTEGACYDSSVPGRSYCISGPVLGAPATAVLWTLWAIAVAVCLVIAIRTTRTRLCEA</sequence>
<comment type="caution">
    <text evidence="2">The sequence shown here is derived from an EMBL/GenBank/DDBJ whole genome shotgun (WGS) entry which is preliminary data.</text>
</comment>
<evidence type="ECO:0000313" key="2">
    <source>
        <dbReference type="EMBL" id="KJL35708.1"/>
    </source>
</evidence>
<keyword evidence="1" id="KW-0472">Membrane</keyword>